<dbReference type="HOGENOM" id="CLU_2684481_0_0_5"/>
<dbReference type="KEGG" id="pde:Pden_4372"/>
<dbReference type="AlphaFoldDB" id="A1BA92"/>
<dbReference type="STRING" id="318586.Pden_4372"/>
<evidence type="ECO:0000313" key="1">
    <source>
        <dbReference type="EMBL" id="ABL72436.1"/>
    </source>
</evidence>
<dbReference type="RefSeq" id="WP_011750598.1">
    <property type="nucleotide sequence ID" value="NC_008687.1"/>
</dbReference>
<dbReference type="eggNOG" id="COG1304">
    <property type="taxonomic scope" value="Bacteria"/>
</dbReference>
<name>A1BA92_PARDP</name>
<evidence type="ECO:0008006" key="3">
    <source>
        <dbReference type="Google" id="ProtNLM"/>
    </source>
</evidence>
<keyword evidence="2" id="KW-1185">Reference proteome</keyword>
<gene>
    <name evidence="1" type="ordered locus">Pden_4372</name>
</gene>
<dbReference type="Proteomes" id="UP000000361">
    <property type="component" value="Chromosome 2"/>
</dbReference>
<dbReference type="Gene3D" id="3.20.20.70">
    <property type="entry name" value="Aldolase class I"/>
    <property type="match status" value="1"/>
</dbReference>
<dbReference type="EnsemblBacteria" id="ABL72436">
    <property type="protein sequence ID" value="ABL72436"/>
    <property type="gene ID" value="Pden_4372"/>
</dbReference>
<evidence type="ECO:0000313" key="2">
    <source>
        <dbReference type="Proteomes" id="UP000000361"/>
    </source>
</evidence>
<accession>A1BA92</accession>
<reference evidence="2" key="1">
    <citation type="submission" date="2006-12" db="EMBL/GenBank/DDBJ databases">
        <title>Complete sequence of chromosome 2 of Paracoccus denitrificans PD1222.</title>
        <authorList>
            <person name="Copeland A."/>
            <person name="Lucas S."/>
            <person name="Lapidus A."/>
            <person name="Barry K."/>
            <person name="Detter J.C."/>
            <person name="Glavina del Rio T."/>
            <person name="Hammon N."/>
            <person name="Israni S."/>
            <person name="Dalin E."/>
            <person name="Tice H."/>
            <person name="Pitluck S."/>
            <person name="Munk A.C."/>
            <person name="Brettin T."/>
            <person name="Bruce D."/>
            <person name="Han C."/>
            <person name="Tapia R."/>
            <person name="Gilna P."/>
            <person name="Schmutz J."/>
            <person name="Larimer F."/>
            <person name="Land M."/>
            <person name="Hauser L."/>
            <person name="Kyrpides N."/>
            <person name="Lykidis A."/>
            <person name="Spiro S."/>
            <person name="Richardson D.J."/>
            <person name="Moir J.W.B."/>
            <person name="Ferguson S.J."/>
            <person name="van Spanning R.J.M."/>
            <person name="Richardson P."/>
        </authorList>
    </citation>
    <scope>NUCLEOTIDE SEQUENCE [LARGE SCALE GENOMIC DNA]</scope>
    <source>
        <strain evidence="2">Pd 1222</strain>
    </source>
</reference>
<protein>
    <recommendedName>
        <fullName evidence="3">FMN-dependent alpha-hydroxy acid dehydrogenase</fullName>
    </recommendedName>
</protein>
<dbReference type="SUPFAM" id="SSF51412">
    <property type="entry name" value="Inosine monophosphate dehydrogenase (IMPDH)"/>
    <property type="match status" value="1"/>
</dbReference>
<dbReference type="GeneID" id="93454037"/>
<organism evidence="1 2">
    <name type="scientific">Paracoccus denitrificans (strain Pd 1222)</name>
    <dbReference type="NCBI Taxonomy" id="318586"/>
    <lineage>
        <taxon>Bacteria</taxon>
        <taxon>Pseudomonadati</taxon>
        <taxon>Pseudomonadota</taxon>
        <taxon>Alphaproteobacteria</taxon>
        <taxon>Rhodobacterales</taxon>
        <taxon>Paracoccaceae</taxon>
        <taxon>Paracoccus</taxon>
    </lineage>
</organism>
<dbReference type="InterPro" id="IPR013785">
    <property type="entry name" value="Aldolase_TIM"/>
</dbReference>
<sequence>MSWRRAATRGTRPVVARQVAVRIPVLCDGGIRRGGGRGYADMLTILRAELEVAMALTGRRDLAGIDEGVIRPSP</sequence>
<dbReference type="EMBL" id="CP000490">
    <property type="protein sequence ID" value="ABL72436.1"/>
    <property type="molecule type" value="Genomic_DNA"/>
</dbReference>
<proteinExistence type="predicted"/>